<evidence type="ECO:0000313" key="2">
    <source>
        <dbReference type="EMBL" id="KAF9467148.1"/>
    </source>
</evidence>
<evidence type="ECO:0000313" key="3">
    <source>
        <dbReference type="Proteomes" id="UP000807353"/>
    </source>
</evidence>
<evidence type="ECO:0000256" key="1">
    <source>
        <dbReference type="SAM" id="MobiDB-lite"/>
    </source>
</evidence>
<accession>A0A9P5YBX4</accession>
<name>A0A9P5YBX4_9AGAR</name>
<proteinExistence type="predicted"/>
<gene>
    <name evidence="2" type="ORF">BDZ94DRAFT_1295262</name>
</gene>
<organism evidence="2 3">
    <name type="scientific">Collybia nuda</name>
    <dbReference type="NCBI Taxonomy" id="64659"/>
    <lineage>
        <taxon>Eukaryota</taxon>
        <taxon>Fungi</taxon>
        <taxon>Dikarya</taxon>
        <taxon>Basidiomycota</taxon>
        <taxon>Agaricomycotina</taxon>
        <taxon>Agaricomycetes</taxon>
        <taxon>Agaricomycetidae</taxon>
        <taxon>Agaricales</taxon>
        <taxon>Tricholomatineae</taxon>
        <taxon>Clitocybaceae</taxon>
        <taxon>Collybia</taxon>
    </lineage>
</organism>
<reference evidence="2" key="1">
    <citation type="submission" date="2020-11" db="EMBL/GenBank/DDBJ databases">
        <authorList>
            <consortium name="DOE Joint Genome Institute"/>
            <person name="Ahrendt S."/>
            <person name="Riley R."/>
            <person name="Andreopoulos W."/>
            <person name="Labutti K."/>
            <person name="Pangilinan J."/>
            <person name="Ruiz-Duenas F.J."/>
            <person name="Barrasa J.M."/>
            <person name="Sanchez-Garcia M."/>
            <person name="Camarero S."/>
            <person name="Miyauchi S."/>
            <person name="Serrano A."/>
            <person name="Linde D."/>
            <person name="Babiker R."/>
            <person name="Drula E."/>
            <person name="Ayuso-Fernandez I."/>
            <person name="Pacheco R."/>
            <person name="Padilla G."/>
            <person name="Ferreira P."/>
            <person name="Barriuso J."/>
            <person name="Kellner H."/>
            <person name="Castanera R."/>
            <person name="Alfaro M."/>
            <person name="Ramirez L."/>
            <person name="Pisabarro A.G."/>
            <person name="Kuo A."/>
            <person name="Tritt A."/>
            <person name="Lipzen A."/>
            <person name="He G."/>
            <person name="Yan M."/>
            <person name="Ng V."/>
            <person name="Cullen D."/>
            <person name="Martin F."/>
            <person name="Rosso M.-N."/>
            <person name="Henrissat B."/>
            <person name="Hibbett D."/>
            <person name="Martinez A.T."/>
            <person name="Grigoriev I.V."/>
        </authorList>
    </citation>
    <scope>NUCLEOTIDE SEQUENCE</scope>
    <source>
        <strain evidence="2">CBS 247.69</strain>
    </source>
</reference>
<sequence>MQNLYQGGTLCRLHWILRSSGHSILKNRILKCVWGWERHMTIWGSCLPRWFGQCGEEVLTNVSWGAEKNYPLIQHAGGHHIWLGKMIALSDCIGRFREDVKHHQYLVDTSIDKELLLEGDSQCEPATRVTSDEGENNKDGFSWEKIIVGIPTPLPLCLILPPQLGPKPATNLVYDSGLRYSKPGPPKSRPNLRLAGQAEPTHH</sequence>
<keyword evidence="3" id="KW-1185">Reference proteome</keyword>
<dbReference type="Proteomes" id="UP000807353">
    <property type="component" value="Unassembled WGS sequence"/>
</dbReference>
<protein>
    <submittedName>
        <fullName evidence="2">Uncharacterized protein</fullName>
    </submittedName>
</protein>
<dbReference type="EMBL" id="MU150238">
    <property type="protein sequence ID" value="KAF9467148.1"/>
    <property type="molecule type" value="Genomic_DNA"/>
</dbReference>
<comment type="caution">
    <text evidence="2">The sequence shown here is derived from an EMBL/GenBank/DDBJ whole genome shotgun (WGS) entry which is preliminary data.</text>
</comment>
<dbReference type="AlphaFoldDB" id="A0A9P5YBX4"/>
<feature type="region of interest" description="Disordered" evidence="1">
    <location>
        <begin position="176"/>
        <end position="203"/>
    </location>
</feature>